<dbReference type="NCBIfam" id="TIGR01613">
    <property type="entry name" value="primase_Cterm"/>
    <property type="match status" value="1"/>
</dbReference>
<gene>
    <name evidence="5" type="ORF">EV674_12242</name>
</gene>
<dbReference type="AlphaFoldDB" id="A0A4R2N5A0"/>
<evidence type="ECO:0000256" key="1">
    <source>
        <dbReference type="ARBA" id="ARBA00022741"/>
    </source>
</evidence>
<protein>
    <submittedName>
        <fullName evidence="5">Putative DNA primase/helicase</fullName>
    </submittedName>
</protein>
<dbReference type="GO" id="GO:0016787">
    <property type="term" value="F:hydrolase activity"/>
    <property type="evidence" value="ECO:0007669"/>
    <property type="project" value="UniProtKB-KW"/>
</dbReference>
<evidence type="ECO:0000313" key="6">
    <source>
        <dbReference type="Proteomes" id="UP000295182"/>
    </source>
</evidence>
<dbReference type="Gene3D" id="3.40.50.300">
    <property type="entry name" value="P-loop containing nucleotide triphosphate hydrolases"/>
    <property type="match status" value="1"/>
</dbReference>
<dbReference type="InterPro" id="IPR014015">
    <property type="entry name" value="Helicase_SF3_DNA-vir"/>
</dbReference>
<sequence length="422" mass="47380">MSEKTFIPMSYATSLANTGNFRISTHQLAEWDGCCWQLISKDDSMRQAFTYIYENEGEVMATSRNAKQAYEAALLYLEPLGKPTEKTVIPVRNGYVHLSASGVSLESHDKALNLRYCINCNYDPLAVAPTKFMEFVERILPDTEVRQRVQEYIGYTLLPDAPHQIAHFWLGTGANGKGVMANIVQALHRRVAAVNLDELDGFSLTEALDASLVYCDEAPQNRISSRTFKMVTAAETVTIKRKYRDPVSAKIKAKWLILGNHIPETTDHSGGFWRRLEIVPFSVTIPPAERDPKLADYIVEHELSGVLNWAIEGALRLQARGRFDPVLPKAMSDAISSAKAESNSVISWWQDTEKVLKSTIDTLKVDVYKTYSGWCKASGLSSLSMPKFWQRVTADIPGFMESRLTTRSGQRPRVCNIALFTR</sequence>
<keyword evidence="2" id="KW-0378">Hydrolase</keyword>
<evidence type="ECO:0000256" key="2">
    <source>
        <dbReference type="ARBA" id="ARBA00022801"/>
    </source>
</evidence>
<dbReference type="GO" id="GO:0005524">
    <property type="term" value="F:ATP binding"/>
    <property type="evidence" value="ECO:0007669"/>
    <property type="project" value="UniProtKB-KW"/>
</dbReference>
<organism evidence="5 6">
    <name type="scientific">Simplicispira metamorpha</name>
    <dbReference type="NCBI Taxonomy" id="80881"/>
    <lineage>
        <taxon>Bacteria</taxon>
        <taxon>Pseudomonadati</taxon>
        <taxon>Pseudomonadota</taxon>
        <taxon>Betaproteobacteria</taxon>
        <taxon>Burkholderiales</taxon>
        <taxon>Comamonadaceae</taxon>
        <taxon>Simplicispira</taxon>
    </lineage>
</organism>
<dbReference type="GO" id="GO:0004386">
    <property type="term" value="F:helicase activity"/>
    <property type="evidence" value="ECO:0007669"/>
    <property type="project" value="UniProtKB-KW"/>
</dbReference>
<dbReference type="RefSeq" id="WP_119014362.1">
    <property type="nucleotide sequence ID" value="NZ_QXNC01000033.1"/>
</dbReference>
<proteinExistence type="predicted"/>
<dbReference type="PANTHER" id="PTHR35372:SF2">
    <property type="entry name" value="SF3 HELICASE DOMAIN-CONTAINING PROTEIN"/>
    <property type="match status" value="1"/>
</dbReference>
<dbReference type="OrthoDB" id="9097989at2"/>
<evidence type="ECO:0000259" key="4">
    <source>
        <dbReference type="PROSITE" id="PS51206"/>
    </source>
</evidence>
<evidence type="ECO:0000313" key="5">
    <source>
        <dbReference type="EMBL" id="TCP15971.1"/>
    </source>
</evidence>
<keyword evidence="5" id="KW-0347">Helicase</keyword>
<dbReference type="PANTHER" id="PTHR35372">
    <property type="entry name" value="ATP BINDING PROTEIN-RELATED"/>
    <property type="match status" value="1"/>
</dbReference>
<keyword evidence="6" id="KW-1185">Reference proteome</keyword>
<dbReference type="InterPro" id="IPR006500">
    <property type="entry name" value="Helicase_put_C_phage/plasmid"/>
</dbReference>
<reference evidence="5 6" key="1">
    <citation type="submission" date="2019-03" db="EMBL/GenBank/DDBJ databases">
        <title>Genomic Encyclopedia of Type Strains, Phase IV (KMG-IV): sequencing the most valuable type-strain genomes for metagenomic binning, comparative biology and taxonomic classification.</title>
        <authorList>
            <person name="Goeker M."/>
        </authorList>
    </citation>
    <scope>NUCLEOTIDE SEQUENCE [LARGE SCALE GENOMIC DNA]</scope>
    <source>
        <strain evidence="5 6">DSM 1837</strain>
    </source>
</reference>
<dbReference type="SUPFAM" id="SSF52540">
    <property type="entry name" value="P-loop containing nucleoside triphosphate hydrolases"/>
    <property type="match status" value="1"/>
</dbReference>
<dbReference type="PROSITE" id="PS51206">
    <property type="entry name" value="SF3_HELICASE_1"/>
    <property type="match status" value="1"/>
</dbReference>
<keyword evidence="3" id="KW-0067">ATP-binding</keyword>
<dbReference type="InterPro" id="IPR045455">
    <property type="entry name" value="NrS-1_pol-like_helicase"/>
</dbReference>
<feature type="domain" description="SF3 helicase" evidence="4">
    <location>
        <begin position="144"/>
        <end position="294"/>
    </location>
</feature>
<dbReference type="Pfam" id="PF19263">
    <property type="entry name" value="DUF5906"/>
    <property type="match status" value="1"/>
</dbReference>
<name>A0A4R2N5A0_9BURK</name>
<dbReference type="Proteomes" id="UP000295182">
    <property type="component" value="Unassembled WGS sequence"/>
</dbReference>
<keyword evidence="1" id="KW-0547">Nucleotide-binding</keyword>
<dbReference type="EMBL" id="SLXH01000022">
    <property type="protein sequence ID" value="TCP15971.1"/>
    <property type="molecule type" value="Genomic_DNA"/>
</dbReference>
<evidence type="ECO:0000256" key="3">
    <source>
        <dbReference type="ARBA" id="ARBA00022840"/>
    </source>
</evidence>
<comment type="caution">
    <text evidence="5">The sequence shown here is derived from an EMBL/GenBank/DDBJ whole genome shotgun (WGS) entry which is preliminary data.</text>
</comment>
<dbReference type="InterPro" id="IPR027417">
    <property type="entry name" value="P-loop_NTPase"/>
</dbReference>
<dbReference type="InterPro" id="IPR051620">
    <property type="entry name" value="ORF904-like_C"/>
</dbReference>
<accession>A0A4R2N5A0</accession>